<dbReference type="PANTHER" id="PTHR35527:SF2">
    <property type="entry name" value="HYDROLASE"/>
    <property type="match status" value="1"/>
</dbReference>
<evidence type="ECO:0000259" key="3">
    <source>
        <dbReference type="Pfam" id="PF02275"/>
    </source>
</evidence>
<name>A0A364JS67_9HYPH</name>
<dbReference type="Proteomes" id="UP000249453">
    <property type="component" value="Unassembled WGS sequence"/>
</dbReference>
<organism evidence="4 5">
    <name type="scientific">Falsochrobactrum ovis</name>
    <dbReference type="NCBI Taxonomy" id="1293442"/>
    <lineage>
        <taxon>Bacteria</taxon>
        <taxon>Pseudomonadati</taxon>
        <taxon>Pseudomonadota</taxon>
        <taxon>Alphaproteobacteria</taxon>
        <taxon>Hyphomicrobiales</taxon>
        <taxon>Brucellaceae</taxon>
        <taxon>Falsochrobactrum</taxon>
    </lineage>
</organism>
<protein>
    <submittedName>
        <fullName evidence="4">Penicillin amidase</fullName>
    </submittedName>
</protein>
<dbReference type="RefSeq" id="WP_111576309.1">
    <property type="nucleotide sequence ID" value="NZ_JBHEEY010000006.1"/>
</dbReference>
<reference evidence="4 5" key="1">
    <citation type="submission" date="2018-06" db="EMBL/GenBank/DDBJ databases">
        <title>Genomic Encyclopedia of Type Strains, Phase IV (KMG-IV): sequencing the most valuable type-strain genomes for metagenomic binning, comparative biology and taxonomic classification.</title>
        <authorList>
            <person name="Goeker M."/>
        </authorList>
    </citation>
    <scope>NUCLEOTIDE SEQUENCE [LARGE SCALE GENOMIC DNA]</scope>
    <source>
        <strain evidence="4 5">DSM 26720</strain>
    </source>
</reference>
<dbReference type="InterPro" id="IPR029055">
    <property type="entry name" value="Ntn_hydrolases_N"/>
</dbReference>
<dbReference type="Gene3D" id="3.60.60.10">
    <property type="entry name" value="Penicillin V Acylase, Chain A"/>
    <property type="match status" value="1"/>
</dbReference>
<accession>A0A364JS67</accession>
<dbReference type="GO" id="GO:0016787">
    <property type="term" value="F:hydrolase activity"/>
    <property type="evidence" value="ECO:0007669"/>
    <property type="project" value="UniProtKB-KW"/>
</dbReference>
<sequence length="367" mass="39801">MCTSLLYSDQTGSFYAGRTLELAMELPYLVSYLPKGTQFGSETDQSHVLTFESKYDIFGVTVPNGSVKDLKIVEGINEAGLNFSLLAYSGAEGPLSKLGDKEAPLSAIDLGAWALSLFSTVAEVKAALETETVLVMPFAALGGAKPPFHYTIHDRSGASIVIEFSDGERRVYDNPLGVMTNGPRFDWHLTNLNNYTFLSNIDQTSTQFGQVSLTQPDSGIATAGLPASDTSVGRFIRAVYYSQFAEKAANAEESIQILGHVMNKFDRPKGASKYKSEHASVLSASAAKLTNSPAAEKPEYISEYTSWTTLIDLNQNKFYLRTYDSLNYVCFDLNAMASGKAPQNAPLKAVKAETGDATAKFLSLKMS</sequence>
<dbReference type="Pfam" id="PF02275">
    <property type="entry name" value="CBAH"/>
    <property type="match status" value="1"/>
</dbReference>
<comment type="caution">
    <text evidence="4">The sequence shown here is derived from an EMBL/GenBank/DDBJ whole genome shotgun (WGS) entry which is preliminary data.</text>
</comment>
<feature type="domain" description="Choloylglycine hydrolase/NAAA C-terminal" evidence="3">
    <location>
        <begin position="2"/>
        <end position="334"/>
    </location>
</feature>
<evidence type="ECO:0000313" key="5">
    <source>
        <dbReference type="Proteomes" id="UP000249453"/>
    </source>
</evidence>
<proteinExistence type="inferred from homology"/>
<evidence type="ECO:0000313" key="4">
    <source>
        <dbReference type="EMBL" id="RAK25787.1"/>
    </source>
</evidence>
<dbReference type="SUPFAM" id="SSF56235">
    <property type="entry name" value="N-terminal nucleophile aminohydrolases (Ntn hydrolases)"/>
    <property type="match status" value="1"/>
</dbReference>
<evidence type="ECO:0000256" key="2">
    <source>
        <dbReference type="ARBA" id="ARBA00022801"/>
    </source>
</evidence>
<dbReference type="InterPro" id="IPR029132">
    <property type="entry name" value="CBAH/NAAA_C"/>
</dbReference>
<comment type="similarity">
    <text evidence="1">Belongs to the peptidase C59 family.</text>
</comment>
<keyword evidence="5" id="KW-1185">Reference proteome</keyword>
<dbReference type="PANTHER" id="PTHR35527">
    <property type="entry name" value="CHOLOYLGLYCINE HYDROLASE"/>
    <property type="match status" value="1"/>
</dbReference>
<dbReference type="AlphaFoldDB" id="A0A364JS67"/>
<dbReference type="OrthoDB" id="9794717at2"/>
<dbReference type="EMBL" id="QLMK01000019">
    <property type="protein sequence ID" value="RAK25787.1"/>
    <property type="molecule type" value="Genomic_DNA"/>
</dbReference>
<gene>
    <name evidence="4" type="ORF">C7374_11932</name>
</gene>
<evidence type="ECO:0000256" key="1">
    <source>
        <dbReference type="ARBA" id="ARBA00006625"/>
    </source>
</evidence>
<dbReference type="InterPro" id="IPR052193">
    <property type="entry name" value="Peptidase_C59"/>
</dbReference>
<keyword evidence="2" id="KW-0378">Hydrolase</keyword>